<name>A0AAN9LC17_PHACN</name>
<evidence type="ECO:0000313" key="2">
    <source>
        <dbReference type="Proteomes" id="UP001374584"/>
    </source>
</evidence>
<dbReference type="Proteomes" id="UP001374584">
    <property type="component" value="Unassembled WGS sequence"/>
</dbReference>
<protein>
    <submittedName>
        <fullName evidence="1">Uncharacterized protein</fullName>
    </submittedName>
</protein>
<dbReference type="AlphaFoldDB" id="A0AAN9LC17"/>
<accession>A0AAN9LC17</accession>
<gene>
    <name evidence="1" type="ORF">VNO80_30030</name>
</gene>
<sequence length="81" mass="9326">MTGRDPREDWEPDAAVRLDGGLHEIEWHHYRSNRRNPCASPPPPHSSENYRQRLIKNRTPSPRTRVVAVGWSELKGTLLSS</sequence>
<dbReference type="EMBL" id="JAYMYR010000011">
    <property type="protein sequence ID" value="KAK7333265.1"/>
    <property type="molecule type" value="Genomic_DNA"/>
</dbReference>
<keyword evidence="2" id="KW-1185">Reference proteome</keyword>
<proteinExistence type="predicted"/>
<organism evidence="1 2">
    <name type="scientific">Phaseolus coccineus</name>
    <name type="common">Scarlet runner bean</name>
    <name type="synonym">Phaseolus multiflorus</name>
    <dbReference type="NCBI Taxonomy" id="3886"/>
    <lineage>
        <taxon>Eukaryota</taxon>
        <taxon>Viridiplantae</taxon>
        <taxon>Streptophyta</taxon>
        <taxon>Embryophyta</taxon>
        <taxon>Tracheophyta</taxon>
        <taxon>Spermatophyta</taxon>
        <taxon>Magnoliopsida</taxon>
        <taxon>eudicotyledons</taxon>
        <taxon>Gunneridae</taxon>
        <taxon>Pentapetalae</taxon>
        <taxon>rosids</taxon>
        <taxon>fabids</taxon>
        <taxon>Fabales</taxon>
        <taxon>Fabaceae</taxon>
        <taxon>Papilionoideae</taxon>
        <taxon>50 kb inversion clade</taxon>
        <taxon>NPAAA clade</taxon>
        <taxon>indigoferoid/millettioid clade</taxon>
        <taxon>Phaseoleae</taxon>
        <taxon>Phaseolus</taxon>
    </lineage>
</organism>
<reference evidence="1 2" key="1">
    <citation type="submission" date="2024-01" db="EMBL/GenBank/DDBJ databases">
        <title>The genomes of 5 underutilized Papilionoideae crops provide insights into root nodulation and disease resistanc.</title>
        <authorList>
            <person name="Jiang F."/>
        </authorList>
    </citation>
    <scope>NUCLEOTIDE SEQUENCE [LARGE SCALE GENOMIC DNA]</scope>
    <source>
        <strain evidence="1">JINMINGXINNONG_FW02</strain>
        <tissue evidence="1">Leaves</tissue>
    </source>
</reference>
<evidence type="ECO:0000313" key="1">
    <source>
        <dbReference type="EMBL" id="KAK7333265.1"/>
    </source>
</evidence>
<comment type="caution">
    <text evidence="1">The sequence shown here is derived from an EMBL/GenBank/DDBJ whole genome shotgun (WGS) entry which is preliminary data.</text>
</comment>